<reference evidence="6" key="1">
    <citation type="journal article" date="2023" name="Commun. Biol.">
        <title>Genome analysis of Parmales, the sister group of diatoms, reveals the evolutionary specialization of diatoms from phago-mixotrophs to photoautotrophs.</title>
        <authorList>
            <person name="Ban H."/>
            <person name="Sato S."/>
            <person name="Yoshikawa S."/>
            <person name="Yamada K."/>
            <person name="Nakamura Y."/>
            <person name="Ichinomiya M."/>
            <person name="Sato N."/>
            <person name="Blanc-Mathieu R."/>
            <person name="Endo H."/>
            <person name="Kuwata A."/>
            <person name="Ogata H."/>
        </authorList>
    </citation>
    <scope>NUCLEOTIDE SEQUENCE [LARGE SCALE GENOMIC DNA]</scope>
</reference>
<feature type="domain" description="HTH TFE/IIEalpha-type" evidence="4">
    <location>
        <begin position="27"/>
        <end position="117"/>
    </location>
</feature>
<feature type="compositionally biased region" description="Acidic residues" evidence="3">
    <location>
        <begin position="477"/>
        <end position="495"/>
    </location>
</feature>
<dbReference type="Proteomes" id="UP001165065">
    <property type="component" value="Unassembled WGS sequence"/>
</dbReference>
<comment type="caution">
    <text evidence="5">The sequence shown here is derived from an EMBL/GenBank/DDBJ whole genome shotgun (WGS) entry which is preliminary data.</text>
</comment>
<evidence type="ECO:0000313" key="5">
    <source>
        <dbReference type="EMBL" id="GMI32835.1"/>
    </source>
</evidence>
<evidence type="ECO:0000313" key="6">
    <source>
        <dbReference type="Proteomes" id="UP001165065"/>
    </source>
</evidence>
<name>A0A9W7G5G8_9STRA</name>
<feature type="compositionally biased region" description="Basic and acidic residues" evidence="3">
    <location>
        <begin position="371"/>
        <end position="395"/>
    </location>
</feature>
<dbReference type="PANTHER" id="PTHR13097:SF7">
    <property type="entry name" value="GENERAL TRANSCRIPTION FACTOR IIE SUBUNIT 1"/>
    <property type="match status" value="1"/>
</dbReference>
<dbReference type="GO" id="GO:0006367">
    <property type="term" value="P:transcription initiation at RNA polymerase II promoter"/>
    <property type="evidence" value="ECO:0007669"/>
    <property type="project" value="InterPro"/>
</dbReference>
<sequence length="526" mass="59094">MPKRPTKRQVAAVPGVCTLDVDMTLLAESLIRNVARAFYGDSEVFLVDVLLRDKYLRDDSDLASRLKLPTQNIRGILTMLNQEGLVEREKVDDLDEGGSRSTDYWYIDLWRATKVIALRTHLMIRKIKDREARARGTGQYECPNYSLGMCNGLYGNLEAQNCVDPISKMFVCAICKQRNDGELEPDDVKSYTLFVKDDKERVKEAVDDLKRVQMECTEETEGRGKAKVELKQGGMLGQVDKGEDGWTTNYGGAPGGGLIRGGIMELLQKVRSSSRTLSSNYPSDNYALGRGAKRIEGTGKTATALAKRLKKEGEEEEEGAKVYKESDTSLLYVRGAGGAESKLKVQGGGQDAAMAAIRNLRGESGGGTAVDAHEENWERERLGRVREMERLEKEGRKKRKVDGGMEWLVDEGIRGEGERDPRLRRGEGEEKGEEEEEEDRRKEVLEERDEEQRRYKEAYELELERQKKLLLGSDSSSSEEEDSEEEGEGEELEEENKEKTKMQVEAGAGADAEEEESDDDVNWEDA</sequence>
<dbReference type="SMART" id="SM00531">
    <property type="entry name" value="TFIIE"/>
    <property type="match status" value="1"/>
</dbReference>
<proteinExistence type="predicted"/>
<organism evidence="5 6">
    <name type="scientific">Triparma columacea</name>
    <dbReference type="NCBI Taxonomy" id="722753"/>
    <lineage>
        <taxon>Eukaryota</taxon>
        <taxon>Sar</taxon>
        <taxon>Stramenopiles</taxon>
        <taxon>Ochrophyta</taxon>
        <taxon>Bolidophyceae</taxon>
        <taxon>Parmales</taxon>
        <taxon>Triparmaceae</taxon>
        <taxon>Triparma</taxon>
    </lineage>
</organism>
<feature type="region of interest" description="Disordered" evidence="3">
    <location>
        <begin position="362"/>
        <end position="453"/>
    </location>
</feature>
<dbReference type="InterPro" id="IPR039997">
    <property type="entry name" value="TFE"/>
</dbReference>
<dbReference type="InterPro" id="IPR024550">
    <property type="entry name" value="TFIIEa/SarR/Rpc3_HTH_dom"/>
</dbReference>
<gene>
    <name evidence="5" type="ORF">TrCOL_g9903</name>
</gene>
<dbReference type="EMBL" id="BRYA01000023">
    <property type="protein sequence ID" value="GMI32835.1"/>
    <property type="molecule type" value="Genomic_DNA"/>
</dbReference>
<feature type="region of interest" description="Disordered" evidence="3">
    <location>
        <begin position="466"/>
        <end position="526"/>
    </location>
</feature>
<dbReference type="PROSITE" id="PS51344">
    <property type="entry name" value="HTH_TFE_IIE"/>
    <property type="match status" value="1"/>
</dbReference>
<feature type="compositionally biased region" description="Acidic residues" evidence="3">
    <location>
        <begin position="511"/>
        <end position="526"/>
    </location>
</feature>
<feature type="compositionally biased region" description="Basic and acidic residues" evidence="3">
    <location>
        <begin position="439"/>
        <end position="453"/>
    </location>
</feature>
<evidence type="ECO:0000259" key="4">
    <source>
        <dbReference type="PROSITE" id="PS51344"/>
    </source>
</evidence>
<dbReference type="OrthoDB" id="41225at2759"/>
<feature type="compositionally biased region" description="Basic and acidic residues" evidence="3">
    <location>
        <begin position="411"/>
        <end position="429"/>
    </location>
</feature>
<dbReference type="InterPro" id="IPR036390">
    <property type="entry name" value="WH_DNA-bd_sf"/>
</dbReference>
<dbReference type="InterPro" id="IPR002853">
    <property type="entry name" value="TFIIE_asu"/>
</dbReference>
<dbReference type="PANTHER" id="PTHR13097">
    <property type="entry name" value="TRANSCRIPTION INITIATION FACTOR IIE, ALPHA SUBUNIT"/>
    <property type="match status" value="1"/>
</dbReference>
<dbReference type="SUPFAM" id="SSF46785">
    <property type="entry name" value="Winged helix' DNA-binding domain"/>
    <property type="match status" value="1"/>
</dbReference>
<dbReference type="Pfam" id="PF02002">
    <property type="entry name" value="TFIIE_alpha"/>
    <property type="match status" value="1"/>
</dbReference>
<dbReference type="InterPro" id="IPR036388">
    <property type="entry name" value="WH-like_DNA-bd_sf"/>
</dbReference>
<dbReference type="InterPro" id="IPR017919">
    <property type="entry name" value="TFIIE/TFIIEa_HTH"/>
</dbReference>
<evidence type="ECO:0000256" key="2">
    <source>
        <dbReference type="ARBA" id="ARBA00023163"/>
    </source>
</evidence>
<dbReference type="AlphaFoldDB" id="A0A9W7G5G8"/>
<dbReference type="GO" id="GO:0005673">
    <property type="term" value="C:transcription factor TFIIE complex"/>
    <property type="evidence" value="ECO:0007669"/>
    <property type="project" value="TreeGrafter"/>
</dbReference>
<accession>A0A9W7G5G8</accession>
<keyword evidence="6" id="KW-1185">Reference proteome</keyword>
<evidence type="ECO:0000256" key="1">
    <source>
        <dbReference type="ARBA" id="ARBA00023015"/>
    </source>
</evidence>
<keyword evidence="2" id="KW-0804">Transcription</keyword>
<keyword evidence="1" id="KW-0805">Transcription regulation</keyword>
<evidence type="ECO:0000256" key="3">
    <source>
        <dbReference type="SAM" id="MobiDB-lite"/>
    </source>
</evidence>
<protein>
    <recommendedName>
        <fullName evidence="4">HTH TFE/IIEalpha-type domain-containing protein</fullName>
    </recommendedName>
</protein>
<dbReference type="Gene3D" id="1.10.10.10">
    <property type="entry name" value="Winged helix-like DNA-binding domain superfamily/Winged helix DNA-binding domain"/>
    <property type="match status" value="1"/>
</dbReference>